<dbReference type="PANTHER" id="PTHR35802:SF1">
    <property type="entry name" value="PROTEASE SYNTHASE AND SPORULATION PROTEIN PAI 2"/>
    <property type="match status" value="1"/>
</dbReference>
<name>A0A7K1Y645_9SPHI</name>
<dbReference type="RefSeq" id="WP_160843202.1">
    <property type="nucleotide sequence ID" value="NZ_WVHT01000001.1"/>
</dbReference>
<accession>A0A7K1Y645</accession>
<dbReference type="EMBL" id="WVHT01000001">
    <property type="protein sequence ID" value="MXV50045.1"/>
    <property type="molecule type" value="Genomic_DNA"/>
</dbReference>
<dbReference type="InterPro" id="IPR007396">
    <property type="entry name" value="TR_PAI2-type"/>
</dbReference>
<dbReference type="Pfam" id="PF04299">
    <property type="entry name" value="FMN_bind_2"/>
    <property type="match status" value="1"/>
</dbReference>
<dbReference type="Gene3D" id="2.30.110.10">
    <property type="entry name" value="Electron Transport, Fmn-binding Protein, Chain A"/>
    <property type="match status" value="1"/>
</dbReference>
<evidence type="ECO:0000313" key="2">
    <source>
        <dbReference type="Proteomes" id="UP000466586"/>
    </source>
</evidence>
<dbReference type="PIRSF" id="PIRSF010372">
    <property type="entry name" value="PaiB"/>
    <property type="match status" value="1"/>
</dbReference>
<dbReference type="Proteomes" id="UP000466586">
    <property type="component" value="Unassembled WGS sequence"/>
</dbReference>
<reference evidence="1 2" key="1">
    <citation type="submission" date="2019-11" db="EMBL/GenBank/DDBJ databases">
        <title>Pedobacter sp. HMF7647 Genome sequencing and assembly.</title>
        <authorList>
            <person name="Kang H."/>
            <person name="Kim H."/>
            <person name="Joh K."/>
        </authorList>
    </citation>
    <scope>NUCLEOTIDE SEQUENCE [LARGE SCALE GENOMIC DNA]</scope>
    <source>
        <strain evidence="1 2">HMF7647</strain>
    </source>
</reference>
<protein>
    <submittedName>
        <fullName evidence="1">FMN-binding negative transcriptional regulator</fullName>
    </submittedName>
</protein>
<evidence type="ECO:0000313" key="1">
    <source>
        <dbReference type="EMBL" id="MXV50045.1"/>
    </source>
</evidence>
<gene>
    <name evidence="1" type="ORF">GS399_03605</name>
</gene>
<comment type="caution">
    <text evidence="1">The sequence shown here is derived from an EMBL/GenBank/DDBJ whole genome shotgun (WGS) entry which is preliminary data.</text>
</comment>
<dbReference type="AlphaFoldDB" id="A0A7K1Y645"/>
<proteinExistence type="predicted"/>
<organism evidence="1 2">
    <name type="scientific">Hufsiella arboris</name>
    <dbReference type="NCBI Taxonomy" id="2695275"/>
    <lineage>
        <taxon>Bacteria</taxon>
        <taxon>Pseudomonadati</taxon>
        <taxon>Bacteroidota</taxon>
        <taxon>Sphingobacteriia</taxon>
        <taxon>Sphingobacteriales</taxon>
        <taxon>Sphingobacteriaceae</taxon>
        <taxon>Hufsiella</taxon>
    </lineage>
</organism>
<dbReference type="PANTHER" id="PTHR35802">
    <property type="entry name" value="PROTEASE SYNTHASE AND SPORULATION PROTEIN PAI 2"/>
    <property type="match status" value="1"/>
</dbReference>
<dbReference type="InterPro" id="IPR012349">
    <property type="entry name" value="Split_barrel_FMN-bd"/>
</dbReference>
<sequence>MYIPRHFKSENLNEAIAFMQRYSFGTIVTSSGNLPIATHLPFLVTQRENDINIASHFAVANPQALQLDDQVLVIFTEPHAYISPKFYEKEQSVPTWNYLAVHAYGKAKIIKAESEKFALLERTIKNYEQGYLDQWNSLSGEYKTKMLKGIVAFEITVTDLQFKKKLSQNKTSDEQQKIISEFSKSFDQNENLIADYMNRHRS</sequence>
<keyword evidence="2" id="KW-1185">Reference proteome</keyword>
<dbReference type="SUPFAM" id="SSF50475">
    <property type="entry name" value="FMN-binding split barrel"/>
    <property type="match status" value="1"/>
</dbReference>